<feature type="signal peptide" evidence="1">
    <location>
        <begin position="1"/>
        <end position="25"/>
    </location>
</feature>
<gene>
    <name evidence="2" type="ORF">GALMADRAFT_215918</name>
</gene>
<reference evidence="3" key="1">
    <citation type="journal article" date="2014" name="Proc. Natl. Acad. Sci. U.S.A.">
        <title>Extensive sampling of basidiomycete genomes demonstrates inadequacy of the white-rot/brown-rot paradigm for wood decay fungi.</title>
        <authorList>
            <person name="Riley R."/>
            <person name="Salamov A.A."/>
            <person name="Brown D.W."/>
            <person name="Nagy L.G."/>
            <person name="Floudas D."/>
            <person name="Held B.W."/>
            <person name="Levasseur A."/>
            <person name="Lombard V."/>
            <person name="Morin E."/>
            <person name="Otillar R."/>
            <person name="Lindquist E.A."/>
            <person name="Sun H."/>
            <person name="LaButti K.M."/>
            <person name="Schmutz J."/>
            <person name="Jabbour D."/>
            <person name="Luo H."/>
            <person name="Baker S.E."/>
            <person name="Pisabarro A.G."/>
            <person name="Walton J.D."/>
            <person name="Blanchette R.A."/>
            <person name="Henrissat B."/>
            <person name="Martin F."/>
            <person name="Cullen D."/>
            <person name="Hibbett D.S."/>
            <person name="Grigoriev I.V."/>
        </authorList>
    </citation>
    <scope>NUCLEOTIDE SEQUENCE [LARGE SCALE GENOMIC DNA]</scope>
    <source>
        <strain evidence="3">CBS 339.88</strain>
    </source>
</reference>
<dbReference type="Proteomes" id="UP000027222">
    <property type="component" value="Unassembled WGS sequence"/>
</dbReference>
<dbReference type="AlphaFoldDB" id="A0A067SKG1"/>
<keyword evidence="3" id="KW-1185">Reference proteome</keyword>
<organism evidence="2 3">
    <name type="scientific">Galerina marginata (strain CBS 339.88)</name>
    <dbReference type="NCBI Taxonomy" id="685588"/>
    <lineage>
        <taxon>Eukaryota</taxon>
        <taxon>Fungi</taxon>
        <taxon>Dikarya</taxon>
        <taxon>Basidiomycota</taxon>
        <taxon>Agaricomycotina</taxon>
        <taxon>Agaricomycetes</taxon>
        <taxon>Agaricomycetidae</taxon>
        <taxon>Agaricales</taxon>
        <taxon>Agaricineae</taxon>
        <taxon>Strophariaceae</taxon>
        <taxon>Galerina</taxon>
    </lineage>
</organism>
<evidence type="ECO:0000256" key="1">
    <source>
        <dbReference type="SAM" id="SignalP"/>
    </source>
</evidence>
<evidence type="ECO:0000313" key="2">
    <source>
        <dbReference type="EMBL" id="KDR68219.1"/>
    </source>
</evidence>
<sequence>MFKLSSATAFLLTVCLLGLLEPVASSPIGGGNTFNIPLCSGNQQIKIVDIDLVLNLLSNDNHNSKNICIQTSTNNLLRLRWISSKLNVLNYFYVLDDSAVL</sequence>
<dbReference type="HOGENOM" id="CLU_2291912_0_0_1"/>
<protein>
    <submittedName>
        <fullName evidence="2">Uncharacterized protein</fullName>
    </submittedName>
</protein>
<feature type="chain" id="PRO_5001645868" evidence="1">
    <location>
        <begin position="26"/>
        <end position="101"/>
    </location>
</feature>
<accession>A0A067SKG1</accession>
<name>A0A067SKG1_GALM3</name>
<keyword evidence="1" id="KW-0732">Signal</keyword>
<dbReference type="EMBL" id="KL142409">
    <property type="protein sequence ID" value="KDR68219.1"/>
    <property type="molecule type" value="Genomic_DNA"/>
</dbReference>
<evidence type="ECO:0000313" key="3">
    <source>
        <dbReference type="Proteomes" id="UP000027222"/>
    </source>
</evidence>
<proteinExistence type="predicted"/>